<organism evidence="5 6">
    <name type="scientific">Dendrobium nobile</name>
    <name type="common">Orchid</name>
    <dbReference type="NCBI Taxonomy" id="94219"/>
    <lineage>
        <taxon>Eukaryota</taxon>
        <taxon>Viridiplantae</taxon>
        <taxon>Streptophyta</taxon>
        <taxon>Embryophyta</taxon>
        <taxon>Tracheophyta</taxon>
        <taxon>Spermatophyta</taxon>
        <taxon>Magnoliopsida</taxon>
        <taxon>Liliopsida</taxon>
        <taxon>Asparagales</taxon>
        <taxon>Orchidaceae</taxon>
        <taxon>Epidendroideae</taxon>
        <taxon>Malaxideae</taxon>
        <taxon>Dendrobiinae</taxon>
        <taxon>Dendrobium</taxon>
    </lineage>
</organism>
<evidence type="ECO:0000259" key="4">
    <source>
        <dbReference type="Pfam" id="PF02705"/>
    </source>
</evidence>
<evidence type="ECO:0000313" key="5">
    <source>
        <dbReference type="EMBL" id="KAI0507723.1"/>
    </source>
</evidence>
<dbReference type="InterPro" id="IPR053951">
    <property type="entry name" value="K_trans_N"/>
</dbReference>
<dbReference type="PANTHER" id="PTHR30540">
    <property type="entry name" value="OSMOTIC STRESS POTASSIUM TRANSPORTER"/>
    <property type="match status" value="1"/>
</dbReference>
<keyword evidence="6" id="KW-1185">Reference proteome</keyword>
<dbReference type="EMBL" id="JAGYWB010000010">
    <property type="protein sequence ID" value="KAI0507723.1"/>
    <property type="molecule type" value="Genomic_DNA"/>
</dbReference>
<keyword evidence="3" id="KW-0812">Transmembrane</keyword>
<name>A0A8T3B8E7_DENNO</name>
<dbReference type="AlphaFoldDB" id="A0A8T3B8E7"/>
<sequence>MSTSTSEPSNCLPAALDMEVGIPRLGLLSNGITPAGRRSTGCGEVWRWRDFILAYKTLGVVFGGLVTSPLYVYPSMNLNSPTEEDYLGIYSIMFWTLTLIGVFKYVFIALNADDNGEGGTFALYSLLCRHINIGNLPSRNVNSSTGVLCSNRSMTSETRSKLGKFLEESITAQRILLFIAMLGMCMLIGDGILTPAISVLSAIDGLRGPFPFRKQIFPDFSGFSVLDQPDPDMTEGQSADQAAPMMSETQSRASTIRSETWTTFAFISEVETSEGSKTVMQYEAILLCISQVRSQLVSTSAERCYDFEGFARTFEAAPDTIPITDFTVACGTSPSDRERLYGYLSSGGCREERRVVLYVTSTRVLDSSFGTWCRQNLGRRHFGHATMAGLCFRCGQSGHRIAESADGMITFEFRLRALSDLPVQQQEDRGLVPSRPEELLVEVVF</sequence>
<evidence type="ECO:0000313" key="6">
    <source>
        <dbReference type="Proteomes" id="UP000829196"/>
    </source>
</evidence>
<evidence type="ECO:0000256" key="2">
    <source>
        <dbReference type="SAM" id="MobiDB-lite"/>
    </source>
</evidence>
<dbReference type="OrthoDB" id="504708at2759"/>
<comment type="similarity">
    <text evidence="1">Belongs to the HAK/KUP transporter (TC 2.A.72.3) family.</text>
</comment>
<evidence type="ECO:0000256" key="1">
    <source>
        <dbReference type="ARBA" id="ARBA00008440"/>
    </source>
</evidence>
<feature type="transmembrane region" description="Helical" evidence="3">
    <location>
        <begin position="175"/>
        <end position="203"/>
    </location>
</feature>
<keyword evidence="3" id="KW-0472">Membrane</keyword>
<dbReference type="GO" id="GO:0015079">
    <property type="term" value="F:potassium ion transmembrane transporter activity"/>
    <property type="evidence" value="ECO:0007669"/>
    <property type="project" value="InterPro"/>
</dbReference>
<proteinExistence type="inferred from homology"/>
<feature type="transmembrane region" description="Helical" evidence="3">
    <location>
        <begin position="86"/>
        <end position="107"/>
    </location>
</feature>
<accession>A0A8T3B8E7</accession>
<dbReference type="InterPro" id="IPR003855">
    <property type="entry name" value="K+_transporter"/>
</dbReference>
<feature type="transmembrane region" description="Helical" evidence="3">
    <location>
        <begin position="53"/>
        <end position="74"/>
    </location>
</feature>
<dbReference type="Proteomes" id="UP000829196">
    <property type="component" value="Unassembled WGS sequence"/>
</dbReference>
<keyword evidence="3" id="KW-1133">Transmembrane helix</keyword>
<dbReference type="PANTHER" id="PTHR30540:SF13">
    <property type="entry name" value="POTASSIUM TRANSPORTER 17-RELATED"/>
    <property type="match status" value="1"/>
</dbReference>
<reference evidence="5" key="1">
    <citation type="journal article" date="2022" name="Front. Genet.">
        <title>Chromosome-Scale Assembly of the Dendrobium nobile Genome Provides Insights Into the Molecular Mechanism of the Biosynthesis of the Medicinal Active Ingredient of Dendrobium.</title>
        <authorList>
            <person name="Xu Q."/>
            <person name="Niu S.-C."/>
            <person name="Li K.-L."/>
            <person name="Zheng P.-J."/>
            <person name="Zhang X.-J."/>
            <person name="Jia Y."/>
            <person name="Liu Y."/>
            <person name="Niu Y.-X."/>
            <person name="Yu L.-H."/>
            <person name="Chen D.-F."/>
            <person name="Zhang G.-Q."/>
        </authorList>
    </citation>
    <scope>NUCLEOTIDE SEQUENCE</scope>
    <source>
        <tissue evidence="5">Leaf</tissue>
    </source>
</reference>
<gene>
    <name evidence="5" type="ORF">KFK09_013851</name>
</gene>
<feature type="region of interest" description="Disordered" evidence="2">
    <location>
        <begin position="229"/>
        <end position="252"/>
    </location>
</feature>
<evidence type="ECO:0000256" key="3">
    <source>
        <dbReference type="SAM" id="Phobius"/>
    </source>
</evidence>
<dbReference type="Pfam" id="PF02705">
    <property type="entry name" value="K_trans"/>
    <property type="match status" value="1"/>
</dbReference>
<protein>
    <recommendedName>
        <fullName evidence="4">K+ potassium transporter integral membrane domain-containing protein</fullName>
    </recommendedName>
</protein>
<feature type="domain" description="K+ potassium transporter integral membrane" evidence="4">
    <location>
        <begin position="54"/>
        <end position="208"/>
    </location>
</feature>
<comment type="caution">
    <text evidence="5">The sequence shown here is derived from an EMBL/GenBank/DDBJ whole genome shotgun (WGS) entry which is preliminary data.</text>
</comment>
<dbReference type="GO" id="GO:0016020">
    <property type="term" value="C:membrane"/>
    <property type="evidence" value="ECO:0007669"/>
    <property type="project" value="InterPro"/>
</dbReference>